<dbReference type="Pfam" id="PF18789">
    <property type="entry name" value="DarA_C"/>
    <property type="match status" value="1"/>
</dbReference>
<dbReference type="InterPro" id="IPR041045">
    <property type="entry name" value="LPD25"/>
</dbReference>
<dbReference type="STRING" id="640948.SAMN05216238_11328"/>
<dbReference type="InterPro" id="IPR013610">
    <property type="entry name" value="ArdC_N"/>
</dbReference>
<evidence type="ECO:0000259" key="4">
    <source>
        <dbReference type="Pfam" id="PF18789"/>
    </source>
</evidence>
<feature type="domain" description="IrrE N-terminal-like" evidence="2">
    <location>
        <begin position="195"/>
        <end position="282"/>
    </location>
</feature>
<feature type="domain" description="Defence against restriction A C-terminal" evidence="4">
    <location>
        <begin position="527"/>
        <end position="576"/>
    </location>
</feature>
<sequence>MAKRKTLEQKKEEVKELTTKMNDAIDYYFESPEQMNELMAFMLKFYHYSPKNAALIRSQFEGTQAVGSYNFWKEKGFQVQKGEKALKVLVPNKTAPKFKTAEGKWKNIKYATEQEKERIDKGELEERKSRLYFSTGNVFDISQTDAKASDLPEIFPNKWMEGDVANYKTMLGSMHRIGDKLDVTIGEPFDELGTAKGAFYHSVHDKNNGHIGLNPRNGELQNVKTLLHELAHAKLHNPQNKDYQVMPAEKKEFQAEMTAYAVASYFDIDTSDYSLRYLANWTQDKEMKDKAKLLADVRETAIEFIDEIEPDLVKERDKEQEHEKNMILLEYGFNHVTDIKEVSLQEIKDFAKENTNGNAFNKVQASDDLTEEEYLKQFNEIFAGKYAIIDKAIDEPQLLIQWSEAPELEDNTMYPFAKGNEKIEALEENYQQETGNCKTRYHVVLPANDHSKMPNVLSIPDRLDIGDGAYVYPYHHIRKMGEMTSDQQKILDDAYHDHLIETEKMELEGLKIQQQPEQVQNNYNDGLYWYEMCHRPVSLGCQPKGFIEFDDNEGKNGVVAYDRVLTDKELHDFEMKEWTLKQDKEKEKEQIQKLEMEIKAKKEHSL</sequence>
<evidence type="ECO:0000313" key="7">
    <source>
        <dbReference type="Proteomes" id="UP000199474"/>
    </source>
</evidence>
<accession>A0A1I1ZQK4</accession>
<evidence type="ECO:0000259" key="3">
    <source>
        <dbReference type="Pfam" id="PF08401"/>
    </source>
</evidence>
<organism evidence="6 7">
    <name type="scientific">Lentibacillus persicus</name>
    <dbReference type="NCBI Taxonomy" id="640948"/>
    <lineage>
        <taxon>Bacteria</taxon>
        <taxon>Bacillati</taxon>
        <taxon>Bacillota</taxon>
        <taxon>Bacilli</taxon>
        <taxon>Bacillales</taxon>
        <taxon>Bacillaceae</taxon>
        <taxon>Lentibacillus</taxon>
    </lineage>
</organism>
<feature type="coiled-coil region" evidence="1">
    <location>
        <begin position="577"/>
        <end position="604"/>
    </location>
</feature>
<protein>
    <recommendedName>
        <fullName evidence="8">ImmA/IrrE family metallo-endopeptidase</fullName>
    </recommendedName>
</protein>
<evidence type="ECO:0000256" key="1">
    <source>
        <dbReference type="SAM" id="Coils"/>
    </source>
</evidence>
<dbReference type="InterPro" id="IPR010359">
    <property type="entry name" value="IrrE_HExxH"/>
</dbReference>
<evidence type="ECO:0008006" key="8">
    <source>
        <dbReference type="Google" id="ProtNLM"/>
    </source>
</evidence>
<feature type="domain" description="N-terminal" evidence="3">
    <location>
        <begin position="28"/>
        <end position="139"/>
    </location>
</feature>
<evidence type="ECO:0000259" key="5">
    <source>
        <dbReference type="Pfam" id="PF18840"/>
    </source>
</evidence>
<dbReference type="Pfam" id="PF06114">
    <property type="entry name" value="Peptidase_M78"/>
    <property type="match status" value="1"/>
</dbReference>
<dbReference type="EMBL" id="FOMR01000013">
    <property type="protein sequence ID" value="SFE33931.1"/>
    <property type="molecule type" value="Genomic_DNA"/>
</dbReference>
<keyword evidence="1" id="KW-0175">Coiled coil</keyword>
<dbReference type="GO" id="GO:0003697">
    <property type="term" value="F:single-stranded DNA binding"/>
    <property type="evidence" value="ECO:0007669"/>
    <property type="project" value="InterPro"/>
</dbReference>
<dbReference type="RefSeq" id="WP_090086946.1">
    <property type="nucleotide sequence ID" value="NZ_FOMR01000013.1"/>
</dbReference>
<keyword evidence="7" id="KW-1185">Reference proteome</keyword>
<name>A0A1I1ZQK4_9BACI</name>
<reference evidence="7" key="1">
    <citation type="submission" date="2016-10" db="EMBL/GenBank/DDBJ databases">
        <authorList>
            <person name="Varghese N."/>
            <person name="Submissions S."/>
        </authorList>
    </citation>
    <scope>NUCLEOTIDE SEQUENCE [LARGE SCALE GENOMIC DNA]</scope>
    <source>
        <strain evidence="7">DSM 22530</strain>
    </source>
</reference>
<dbReference type="Pfam" id="PF08401">
    <property type="entry name" value="ArdcN"/>
    <property type="match status" value="1"/>
</dbReference>
<dbReference type="Pfam" id="PF18840">
    <property type="entry name" value="LPD25"/>
    <property type="match status" value="1"/>
</dbReference>
<dbReference type="Proteomes" id="UP000199474">
    <property type="component" value="Unassembled WGS sequence"/>
</dbReference>
<feature type="domain" description="Large polyvalent protein associated" evidence="5">
    <location>
        <begin position="392"/>
        <end position="487"/>
    </location>
</feature>
<proteinExistence type="predicted"/>
<dbReference type="OrthoDB" id="9803716at2"/>
<gene>
    <name evidence="6" type="ORF">SAMN05216238_11328</name>
</gene>
<evidence type="ECO:0000259" key="2">
    <source>
        <dbReference type="Pfam" id="PF06114"/>
    </source>
</evidence>
<dbReference type="AlphaFoldDB" id="A0A1I1ZQK4"/>
<evidence type="ECO:0000313" key="6">
    <source>
        <dbReference type="EMBL" id="SFE33931.1"/>
    </source>
</evidence>
<dbReference type="InterPro" id="IPR041501">
    <property type="entry name" value="DarA_C"/>
</dbReference>